<protein>
    <submittedName>
        <fullName evidence="2">Uncharacterized protein</fullName>
    </submittedName>
</protein>
<proteinExistence type="predicted"/>
<dbReference type="Proteomes" id="UP000831390">
    <property type="component" value="Chromosome"/>
</dbReference>
<evidence type="ECO:0000313" key="3">
    <source>
        <dbReference type="Proteomes" id="UP000831390"/>
    </source>
</evidence>
<sequence length="201" mass="21738">MSQLLPLVGPAGTDAGSPPATASIITIQKVKLKDQHLTCEFTEQRTQDAPPRAFALTCAEQVHPDLPHALSRLVPHLCLLTEQLTETPDFWPDVAEELPARFEAFTVTGFSMGKGQGGVTLIGQRALTGNKVLNLTSPYVSFTDETDAAYPYAPLLETELAEALTEVEAALRGKCTEYRQLDLFEQPGSASTLLVSTRPEA</sequence>
<dbReference type="RefSeq" id="WP_243513006.1">
    <property type="nucleotide sequence ID" value="NZ_CP094534.1"/>
</dbReference>
<dbReference type="EMBL" id="CP094534">
    <property type="protein sequence ID" value="UOE33312.1"/>
    <property type="molecule type" value="Genomic_DNA"/>
</dbReference>
<evidence type="ECO:0000313" key="2">
    <source>
        <dbReference type="EMBL" id="UOE33312.1"/>
    </source>
</evidence>
<reference evidence="2 3" key="1">
    <citation type="submission" date="2022-03" db="EMBL/GenBank/DDBJ databases">
        <title>Hymenobactersp. isolated from the air.</title>
        <authorList>
            <person name="Won M."/>
            <person name="Kwon S.-W."/>
        </authorList>
    </citation>
    <scope>NUCLEOTIDE SEQUENCE [LARGE SCALE GENOMIC DNA]</scope>
    <source>
        <strain evidence="2 3">KACC 22596</strain>
    </source>
</reference>
<gene>
    <name evidence="2" type="ORF">MTP16_19570</name>
</gene>
<organism evidence="2 3">
    <name type="scientific">Hymenobacter monticola</name>
    <dbReference type="NCBI Taxonomy" id="1705399"/>
    <lineage>
        <taxon>Bacteria</taxon>
        <taxon>Pseudomonadati</taxon>
        <taxon>Bacteroidota</taxon>
        <taxon>Cytophagia</taxon>
        <taxon>Cytophagales</taxon>
        <taxon>Hymenobacteraceae</taxon>
        <taxon>Hymenobacter</taxon>
    </lineage>
</organism>
<evidence type="ECO:0000256" key="1">
    <source>
        <dbReference type="SAM" id="MobiDB-lite"/>
    </source>
</evidence>
<accession>A0ABY4B2G0</accession>
<name>A0ABY4B2G0_9BACT</name>
<keyword evidence="3" id="KW-1185">Reference proteome</keyword>
<feature type="region of interest" description="Disordered" evidence="1">
    <location>
        <begin position="1"/>
        <end position="20"/>
    </location>
</feature>